<dbReference type="Pfam" id="PF03740">
    <property type="entry name" value="PdxJ"/>
    <property type="match status" value="1"/>
</dbReference>
<feature type="active site" description="Proton acceptor" evidence="4">
    <location>
        <position position="70"/>
    </location>
</feature>
<comment type="subcellular location">
    <subcellularLocation>
        <location evidence="4">Cytoplasm</location>
    </subcellularLocation>
</comment>
<dbReference type="InterPro" id="IPR036130">
    <property type="entry name" value="Pyridoxine-5'_phos_synth"/>
</dbReference>
<dbReference type="RefSeq" id="WP_282011312.1">
    <property type="nucleotide sequence ID" value="NZ_OX336137.1"/>
</dbReference>
<dbReference type="HAMAP" id="MF_00279">
    <property type="entry name" value="PdxJ"/>
    <property type="match status" value="1"/>
</dbReference>
<dbReference type="InterPro" id="IPR013785">
    <property type="entry name" value="Aldolase_TIM"/>
</dbReference>
<dbReference type="Proteomes" id="UP001157733">
    <property type="component" value="Chromosome"/>
</dbReference>
<dbReference type="EMBL" id="OX336137">
    <property type="protein sequence ID" value="CAI2718413.1"/>
    <property type="molecule type" value="Genomic_DNA"/>
</dbReference>
<dbReference type="SUPFAM" id="SSF63892">
    <property type="entry name" value="Pyridoxine 5'-phosphate synthase"/>
    <property type="match status" value="1"/>
</dbReference>
<evidence type="ECO:0000256" key="1">
    <source>
        <dbReference type="ARBA" id="ARBA00022490"/>
    </source>
</evidence>
<gene>
    <name evidence="4 6" type="primary">pdxJ</name>
    <name evidence="6" type="ORF">NSPWAT_1554</name>
</gene>
<name>A0ABM9HDY4_9BACT</name>
<comment type="pathway">
    <text evidence="4">Cofactor biosynthesis; pyridoxine 5'-phosphate biosynthesis; pyridoxine 5'-phosphate from D-erythrose 4-phosphate: step 5/5.</text>
</comment>
<accession>A0ABM9HDY4</accession>
<keyword evidence="2 4" id="KW-0808">Transferase</keyword>
<evidence type="ECO:0000313" key="6">
    <source>
        <dbReference type="EMBL" id="CAI2718413.1"/>
    </source>
</evidence>
<dbReference type="PANTHER" id="PTHR30456:SF0">
    <property type="entry name" value="PYRIDOXINE 5'-PHOSPHATE SYNTHASE"/>
    <property type="match status" value="1"/>
</dbReference>
<evidence type="ECO:0000256" key="4">
    <source>
        <dbReference type="HAMAP-Rule" id="MF_00279"/>
    </source>
</evidence>
<evidence type="ECO:0000313" key="7">
    <source>
        <dbReference type="Proteomes" id="UP001157733"/>
    </source>
</evidence>
<comment type="subunit">
    <text evidence="4">Homooctamer; tetramer of dimers.</text>
</comment>
<dbReference type="NCBIfam" id="TIGR00559">
    <property type="entry name" value="pdxJ"/>
    <property type="match status" value="1"/>
</dbReference>
<comment type="catalytic activity">
    <reaction evidence="4">
        <text>3-amino-2-oxopropyl phosphate + 1-deoxy-D-xylulose 5-phosphate = pyridoxine 5'-phosphate + phosphate + 2 H2O + H(+)</text>
        <dbReference type="Rhea" id="RHEA:15265"/>
        <dbReference type="ChEBI" id="CHEBI:15377"/>
        <dbReference type="ChEBI" id="CHEBI:15378"/>
        <dbReference type="ChEBI" id="CHEBI:43474"/>
        <dbReference type="ChEBI" id="CHEBI:57279"/>
        <dbReference type="ChEBI" id="CHEBI:57792"/>
        <dbReference type="ChEBI" id="CHEBI:58589"/>
        <dbReference type="EC" id="2.6.99.2"/>
    </reaction>
</comment>
<keyword evidence="3 4" id="KW-0664">Pyridoxine biosynthesis</keyword>
<dbReference type="CDD" id="cd00003">
    <property type="entry name" value="PNPsynthase"/>
    <property type="match status" value="1"/>
</dbReference>
<feature type="active site" description="Proton acceptor" evidence="4">
    <location>
        <position position="43"/>
    </location>
</feature>
<dbReference type="EC" id="2.6.99.2" evidence="4 5"/>
<evidence type="ECO:0000256" key="5">
    <source>
        <dbReference type="NCBIfam" id="TIGR00559"/>
    </source>
</evidence>
<feature type="binding site" evidence="4">
    <location>
        <begin position="9"/>
        <end position="10"/>
    </location>
    <ligand>
        <name>1-deoxy-D-xylulose 5-phosphate</name>
        <dbReference type="ChEBI" id="CHEBI:57792"/>
    </ligand>
</feature>
<organism evidence="6 7">
    <name type="scientific">Nitrospina watsonii</name>
    <dbReference type="NCBI Taxonomy" id="1323948"/>
    <lineage>
        <taxon>Bacteria</taxon>
        <taxon>Pseudomonadati</taxon>
        <taxon>Nitrospinota/Tectimicrobiota group</taxon>
        <taxon>Nitrospinota</taxon>
        <taxon>Nitrospinia</taxon>
        <taxon>Nitrospinales</taxon>
        <taxon>Nitrospinaceae</taxon>
        <taxon>Nitrospina</taxon>
    </lineage>
</organism>
<feature type="binding site" evidence="4">
    <location>
        <position position="100"/>
    </location>
    <ligand>
        <name>1-deoxy-D-xylulose 5-phosphate</name>
        <dbReference type="ChEBI" id="CHEBI:57792"/>
    </ligand>
</feature>
<sequence>MIRLFVNVDHVATLREARKTVEPDPLKAAHLAEQAGAHGITVHLREDRRHIQDADVFRIQQGIRTPLNLEMAAVEEMVRIAETVLPYQVSLVPEKRQEITTEGGLDVISKKEYLTTTRARLAALHIRFSLFVDPDPKQVDAARDIGADSIEINTGLYTELTDPAPLERELKKIQAAARHARSLGLRVFAGHGLNNENVVAIAAIPEIEELNIGHNLVARSVYCGMEQAVRSMIASIQKGEALRTVSA</sequence>
<evidence type="ECO:0000256" key="2">
    <source>
        <dbReference type="ARBA" id="ARBA00022679"/>
    </source>
</evidence>
<dbReference type="NCBIfam" id="NF003625">
    <property type="entry name" value="PRK05265.1-3"/>
    <property type="match status" value="1"/>
</dbReference>
<feature type="binding site" evidence="4">
    <location>
        <position position="192"/>
    </location>
    <ligand>
        <name>3-amino-2-oxopropyl phosphate</name>
        <dbReference type="ChEBI" id="CHEBI:57279"/>
    </ligand>
</feature>
<comment type="function">
    <text evidence="4">Catalyzes the complicated ring closure reaction between the two acyclic compounds 1-deoxy-D-xylulose-5-phosphate (DXP) and 3-amino-2-oxopropyl phosphate (1-amino-acetone-3-phosphate or AAP) to form pyridoxine 5'-phosphate (PNP) and inorganic phosphate.</text>
</comment>
<dbReference type="GO" id="GO:0033856">
    <property type="term" value="F:pyridoxine 5'-phosphate synthase activity"/>
    <property type="evidence" value="ECO:0007669"/>
    <property type="project" value="UniProtKB-EC"/>
</dbReference>
<feature type="binding site" evidence="4">
    <location>
        <position position="50"/>
    </location>
    <ligand>
        <name>1-deoxy-D-xylulose 5-phosphate</name>
        <dbReference type="ChEBI" id="CHEBI:57792"/>
    </ligand>
</feature>
<dbReference type="InterPro" id="IPR004569">
    <property type="entry name" value="PyrdxlP_synth_PdxJ"/>
</dbReference>
<keyword evidence="7" id="KW-1185">Reference proteome</keyword>
<feature type="binding site" evidence="4">
    <location>
        <position position="7"/>
    </location>
    <ligand>
        <name>3-amino-2-oxopropyl phosphate</name>
        <dbReference type="ChEBI" id="CHEBI:57279"/>
    </ligand>
</feature>
<comment type="similarity">
    <text evidence="4">Belongs to the PNP synthase family.</text>
</comment>
<evidence type="ECO:0000256" key="3">
    <source>
        <dbReference type="ARBA" id="ARBA00023096"/>
    </source>
</evidence>
<dbReference type="Gene3D" id="3.20.20.70">
    <property type="entry name" value="Aldolase class I"/>
    <property type="match status" value="1"/>
</dbReference>
<dbReference type="PANTHER" id="PTHR30456">
    <property type="entry name" value="PYRIDOXINE 5'-PHOSPHATE SYNTHASE"/>
    <property type="match status" value="1"/>
</dbReference>
<protein>
    <recommendedName>
        <fullName evidence="4 5">Pyridoxine 5'-phosphate synthase</fullName>
        <shortName evidence="4">PNP synthase</shortName>
        <ecNumber evidence="4 5">2.6.99.2</ecNumber>
    </recommendedName>
</protein>
<feature type="binding site" evidence="4">
    <location>
        <begin position="213"/>
        <end position="214"/>
    </location>
    <ligand>
        <name>3-amino-2-oxopropyl phosphate</name>
        <dbReference type="ChEBI" id="CHEBI:57279"/>
    </ligand>
</feature>
<dbReference type="NCBIfam" id="NF003627">
    <property type="entry name" value="PRK05265.1-5"/>
    <property type="match status" value="1"/>
</dbReference>
<feature type="binding site" evidence="4">
    <location>
        <position position="45"/>
    </location>
    <ligand>
        <name>1-deoxy-D-xylulose 5-phosphate</name>
        <dbReference type="ChEBI" id="CHEBI:57792"/>
    </ligand>
</feature>
<reference evidence="6 7" key="1">
    <citation type="submission" date="2022-09" db="EMBL/GenBank/DDBJ databases">
        <authorList>
            <person name="Kop L."/>
        </authorList>
    </citation>
    <scope>NUCLEOTIDE SEQUENCE [LARGE SCALE GENOMIC DNA]</scope>
    <source>
        <strain evidence="6 7">347</strain>
    </source>
</reference>
<proteinExistence type="inferred from homology"/>
<keyword evidence="1 4" id="KW-0963">Cytoplasm</keyword>
<feature type="site" description="Transition state stabilizer" evidence="4">
    <location>
        <position position="151"/>
    </location>
</feature>
<feature type="binding site" evidence="4">
    <location>
        <position position="18"/>
    </location>
    <ligand>
        <name>3-amino-2-oxopropyl phosphate</name>
        <dbReference type="ChEBI" id="CHEBI:57279"/>
    </ligand>
</feature>
<feature type="active site" description="Proton donor" evidence="4">
    <location>
        <position position="191"/>
    </location>
</feature>